<dbReference type="InterPro" id="IPR008510">
    <property type="entry name" value="DUF792_BOR_spp"/>
</dbReference>
<dbReference type="Proteomes" id="UP000536100">
    <property type="component" value="Unassembled WGS sequence"/>
</dbReference>
<evidence type="ECO:0000313" key="1">
    <source>
        <dbReference type="EMBL" id="MBB6213804.1"/>
    </source>
</evidence>
<dbReference type="AlphaFoldDB" id="A0A7W9ZP71"/>
<organism evidence="1 2">
    <name type="scientific">Borreliella californiensis</name>
    <dbReference type="NCBI Taxonomy" id="373543"/>
    <lineage>
        <taxon>Bacteria</taxon>
        <taxon>Pseudomonadati</taxon>
        <taxon>Spirochaetota</taxon>
        <taxon>Spirochaetia</taxon>
        <taxon>Spirochaetales</taxon>
        <taxon>Borreliaceae</taxon>
        <taxon>Borreliella</taxon>
    </lineage>
</organism>
<accession>A0A7W9ZP71</accession>
<sequence>MKILIRNLPRIDKSLKGYGYKYHDFNDIVEEIYNVIDKHNLDLFFTQDPVSKFVDGQKEHVIRTTFYSTNTGYREAFDTPILMKSNKKIANKVINKIDINNENIINNNLEKKKFEEKIKDVEKKEFREITLIIRDVITQIFALFGADNFLVLFPRMDLKGFGYVPQLFFVKPKNELITRTYNTSCFKRPVINYYDRKAEYVSYNPVMTGENISLNGGILTSLYKDMLSLLKMTVFGNTMLRFDAHLAKEQLANRLQAQVPFSIYSPTFGLKELAVITSLSFKDTPFIDEVEVSLSIEIVKTFALEKYKG</sequence>
<dbReference type="Pfam" id="PF04404">
    <property type="entry name" value="ERF"/>
    <property type="match status" value="1"/>
</dbReference>
<dbReference type="EMBL" id="JACHFB010000011">
    <property type="protein sequence ID" value="MBB6213804.1"/>
    <property type="molecule type" value="Genomic_DNA"/>
</dbReference>
<evidence type="ECO:0000313" key="2">
    <source>
        <dbReference type="Proteomes" id="UP000536100"/>
    </source>
</evidence>
<reference evidence="1 2" key="1">
    <citation type="submission" date="2020-08" db="EMBL/GenBank/DDBJ databases">
        <title>Genomic Encyclopedia of Type Strains, Phase IV (KMG-IV): sequencing the most valuable type-strain genomes for metagenomic binning, comparative biology and taxonomic classification.</title>
        <authorList>
            <person name="Goeker M."/>
        </authorList>
    </citation>
    <scope>NUCLEOTIDE SEQUENCE [LARGE SCALE GENOMIC DNA]</scope>
    <source>
        <strain evidence="1 2">DSM 17989</strain>
    </source>
</reference>
<proteinExistence type="predicted"/>
<dbReference type="Pfam" id="PF05632">
    <property type="entry name" value="DUF792"/>
    <property type="match status" value="1"/>
</dbReference>
<gene>
    <name evidence="1" type="ORF">HNP67_001299</name>
</gene>
<protein>
    <submittedName>
        <fullName evidence="1">Uncharacterized protein</fullName>
    </submittedName>
</protein>
<name>A0A7W9ZP71_9SPIR</name>
<dbReference type="InterPro" id="IPR007499">
    <property type="entry name" value="ERF_bacteria_virus"/>
</dbReference>
<comment type="caution">
    <text evidence="1">The sequence shown here is derived from an EMBL/GenBank/DDBJ whole genome shotgun (WGS) entry which is preliminary data.</text>
</comment>